<evidence type="ECO:0000313" key="4">
    <source>
        <dbReference type="Proteomes" id="UP001183643"/>
    </source>
</evidence>
<evidence type="ECO:0000256" key="1">
    <source>
        <dbReference type="SAM" id="MobiDB-lite"/>
    </source>
</evidence>
<organism evidence="3 4">
    <name type="scientific">Catenuloplanes atrovinosus</name>
    <dbReference type="NCBI Taxonomy" id="137266"/>
    <lineage>
        <taxon>Bacteria</taxon>
        <taxon>Bacillati</taxon>
        <taxon>Actinomycetota</taxon>
        <taxon>Actinomycetes</taxon>
        <taxon>Micromonosporales</taxon>
        <taxon>Micromonosporaceae</taxon>
        <taxon>Catenuloplanes</taxon>
    </lineage>
</organism>
<dbReference type="EMBL" id="JAVDYB010000001">
    <property type="protein sequence ID" value="MDR7275678.1"/>
    <property type="molecule type" value="Genomic_DNA"/>
</dbReference>
<keyword evidence="4" id="KW-1185">Reference proteome</keyword>
<protein>
    <submittedName>
        <fullName evidence="3">Uncharacterized protein</fullName>
    </submittedName>
</protein>
<feature type="transmembrane region" description="Helical" evidence="2">
    <location>
        <begin position="16"/>
        <end position="36"/>
    </location>
</feature>
<gene>
    <name evidence="3" type="ORF">J2S41_002456</name>
</gene>
<dbReference type="Proteomes" id="UP001183643">
    <property type="component" value="Unassembled WGS sequence"/>
</dbReference>
<feature type="region of interest" description="Disordered" evidence="1">
    <location>
        <begin position="62"/>
        <end position="84"/>
    </location>
</feature>
<dbReference type="AlphaFoldDB" id="A0AAE3YKU8"/>
<proteinExistence type="predicted"/>
<feature type="compositionally biased region" description="Basic residues" evidence="1">
    <location>
        <begin position="70"/>
        <end position="84"/>
    </location>
</feature>
<accession>A0AAE3YKU8</accession>
<reference evidence="3" key="1">
    <citation type="submission" date="2023-07" db="EMBL/GenBank/DDBJ databases">
        <title>Sequencing the genomes of 1000 actinobacteria strains.</title>
        <authorList>
            <person name="Klenk H.-P."/>
        </authorList>
    </citation>
    <scope>NUCLEOTIDE SEQUENCE</scope>
    <source>
        <strain evidence="3">DSM 44707</strain>
    </source>
</reference>
<sequence>MISVLTAGAASLPVPVYLLLGALVGVLALVVVVAVCTKDADRRNAAIDVLCILLRRPYRGVDRDPARRGGVTRRRSRRALGRRG</sequence>
<name>A0AAE3YKU8_9ACTN</name>
<evidence type="ECO:0000256" key="2">
    <source>
        <dbReference type="SAM" id="Phobius"/>
    </source>
</evidence>
<evidence type="ECO:0000313" key="3">
    <source>
        <dbReference type="EMBL" id="MDR7275678.1"/>
    </source>
</evidence>
<comment type="caution">
    <text evidence="3">The sequence shown here is derived from an EMBL/GenBank/DDBJ whole genome shotgun (WGS) entry which is preliminary data.</text>
</comment>
<keyword evidence="2" id="KW-0812">Transmembrane</keyword>
<keyword evidence="2" id="KW-0472">Membrane</keyword>
<keyword evidence="2" id="KW-1133">Transmembrane helix</keyword>